<dbReference type="OrthoDB" id="9808275at2"/>
<dbReference type="Pfam" id="PF21621">
    <property type="entry name" value="MPI_cupin_dom"/>
    <property type="match status" value="1"/>
</dbReference>
<feature type="domain" description="Phosphomannose isomerase type I catalytic" evidence="10">
    <location>
        <begin position="2"/>
        <end position="104"/>
    </location>
</feature>
<comment type="catalytic activity">
    <reaction evidence="1 7">
        <text>D-mannose 6-phosphate = D-fructose 6-phosphate</text>
        <dbReference type="Rhea" id="RHEA:12356"/>
        <dbReference type="ChEBI" id="CHEBI:58735"/>
        <dbReference type="ChEBI" id="CHEBI:61527"/>
        <dbReference type="EC" id="5.3.1.8"/>
    </reaction>
</comment>
<comment type="similarity">
    <text evidence="2 7">Belongs to the mannose-6-phosphate isomerase type 1 family.</text>
</comment>
<accession>A0A0V8GES7</accession>
<comment type="cofactor">
    <cofactor evidence="8">
        <name>Zn(2+)</name>
        <dbReference type="ChEBI" id="CHEBI:29105"/>
    </cofactor>
    <text evidence="8">Binds 1 zinc ion per subunit.</text>
</comment>
<evidence type="ECO:0000313" key="12">
    <source>
        <dbReference type="EMBL" id="KSU48671.1"/>
    </source>
</evidence>
<evidence type="ECO:0000256" key="3">
    <source>
        <dbReference type="ARBA" id="ARBA00011956"/>
    </source>
</evidence>
<dbReference type="PANTHER" id="PTHR42742:SF3">
    <property type="entry name" value="FRUCTOKINASE"/>
    <property type="match status" value="1"/>
</dbReference>
<dbReference type="AlphaFoldDB" id="A0A0V8GES7"/>
<dbReference type="InterPro" id="IPR046457">
    <property type="entry name" value="PMI_typeI_cat"/>
</dbReference>
<feature type="binding site" evidence="8">
    <location>
        <position position="170"/>
    </location>
    <ligand>
        <name>Zn(2+)</name>
        <dbReference type="ChEBI" id="CHEBI:29105"/>
    </ligand>
</feature>
<dbReference type="Pfam" id="PF20511">
    <property type="entry name" value="PMI_typeI_cat"/>
    <property type="match status" value="1"/>
</dbReference>
<dbReference type="CDD" id="cd07010">
    <property type="entry name" value="cupin_PMI_type_I_N_bac"/>
    <property type="match status" value="1"/>
</dbReference>
<dbReference type="EC" id="5.3.1.8" evidence="3 7"/>
<dbReference type="InterPro" id="IPR014710">
    <property type="entry name" value="RmlC-like_jellyroll"/>
</dbReference>
<evidence type="ECO:0000256" key="1">
    <source>
        <dbReference type="ARBA" id="ARBA00000757"/>
    </source>
</evidence>
<evidence type="ECO:0000256" key="8">
    <source>
        <dbReference type="PIRSR" id="PIRSR036894-1"/>
    </source>
</evidence>
<dbReference type="InterPro" id="IPR001250">
    <property type="entry name" value="Man6P_Isoase-1"/>
</dbReference>
<reference evidence="12 13" key="1">
    <citation type="journal article" date="2015" name="Int. J. Syst. Evol. Microbiol.">
        <title>Exiguobacterium enclense sp. nov., isolated from sediment.</title>
        <authorList>
            <person name="Dastager S.G."/>
            <person name="Mawlankar R."/>
            <person name="Sonalkar V.V."/>
            <person name="Thorat M.N."/>
            <person name="Mual P."/>
            <person name="Verma A."/>
            <person name="Krishnamurthi S."/>
            <person name="Tang S.K."/>
            <person name="Li W.J."/>
        </authorList>
    </citation>
    <scope>NUCLEOTIDE SEQUENCE [LARGE SCALE GENOMIC DNA]</scope>
    <source>
        <strain evidence="12 13">NIO-1109</strain>
    </source>
</reference>
<feature type="binding site" evidence="8">
    <location>
        <position position="95"/>
    </location>
    <ligand>
        <name>Zn(2+)</name>
        <dbReference type="ChEBI" id="CHEBI:29105"/>
    </ligand>
</feature>
<evidence type="ECO:0000259" key="11">
    <source>
        <dbReference type="Pfam" id="PF21621"/>
    </source>
</evidence>
<proteinExistence type="inferred from homology"/>
<evidence type="ECO:0000259" key="10">
    <source>
        <dbReference type="Pfam" id="PF20511"/>
    </source>
</evidence>
<evidence type="ECO:0000256" key="5">
    <source>
        <dbReference type="ARBA" id="ARBA00022833"/>
    </source>
</evidence>
<evidence type="ECO:0000256" key="6">
    <source>
        <dbReference type="ARBA" id="ARBA00023235"/>
    </source>
</evidence>
<dbReference type="InterPro" id="IPR051804">
    <property type="entry name" value="Carb_Metab_Reg_Kinase/Isom"/>
</dbReference>
<dbReference type="RefSeq" id="WP_058265411.1">
    <property type="nucleotide sequence ID" value="NZ_FMYN01000003.1"/>
</dbReference>
<dbReference type="SUPFAM" id="SSF51182">
    <property type="entry name" value="RmlC-like cupins"/>
    <property type="match status" value="1"/>
</dbReference>
<evidence type="ECO:0000256" key="7">
    <source>
        <dbReference type="PIRNR" id="PIRNR036894"/>
    </source>
</evidence>
<protein>
    <recommendedName>
        <fullName evidence="3 7">Mannose-6-phosphate isomerase</fullName>
        <ecNumber evidence="3 7">5.3.1.8</ecNumber>
    </recommendedName>
</protein>
<evidence type="ECO:0000256" key="4">
    <source>
        <dbReference type="ARBA" id="ARBA00022723"/>
    </source>
</evidence>
<feature type="binding site" evidence="8">
    <location>
        <position position="113"/>
    </location>
    <ligand>
        <name>Zn(2+)</name>
        <dbReference type="ChEBI" id="CHEBI:29105"/>
    </ligand>
</feature>
<dbReference type="PIRSF" id="PIRSF036894">
    <property type="entry name" value="PMI_Firm_short"/>
    <property type="match status" value="1"/>
</dbReference>
<comment type="caution">
    <text evidence="12">The sequence shown here is derived from an EMBL/GenBank/DDBJ whole genome shotgun (WGS) entry which is preliminary data.</text>
</comment>
<dbReference type="NCBIfam" id="TIGR00218">
    <property type="entry name" value="manA"/>
    <property type="match status" value="1"/>
</dbReference>
<evidence type="ECO:0000313" key="13">
    <source>
        <dbReference type="Proteomes" id="UP000053797"/>
    </source>
</evidence>
<dbReference type="GO" id="GO:0008270">
    <property type="term" value="F:zinc ion binding"/>
    <property type="evidence" value="ECO:0007669"/>
    <property type="project" value="UniProtKB-UniRule"/>
</dbReference>
<evidence type="ECO:0000256" key="9">
    <source>
        <dbReference type="PIRSR" id="PIRSR036894-2"/>
    </source>
</evidence>
<feature type="domain" description="Mannose-6-phosphate isomerase cupin" evidence="11">
    <location>
        <begin position="237"/>
        <end position="311"/>
    </location>
</feature>
<dbReference type="EMBL" id="LNQL01000003">
    <property type="protein sequence ID" value="KSU48671.1"/>
    <property type="molecule type" value="Genomic_DNA"/>
</dbReference>
<dbReference type="InterPro" id="IPR014628">
    <property type="entry name" value="Man6P_isomerase_Firm_short"/>
</dbReference>
<dbReference type="Gene3D" id="2.60.120.10">
    <property type="entry name" value="Jelly Rolls"/>
    <property type="match status" value="2"/>
</dbReference>
<dbReference type="InterPro" id="IPR049071">
    <property type="entry name" value="MPI_cupin_dom"/>
</dbReference>
<sequence>MYAIQPIFKERIWGGRRLEALFQFELPEGQIGECWTASAHASGRTYFLDGPDQGKTLDELWQTKRTELFGDYLLDAFPLHVKFLDSSAYLSVQVHPNDEEARRLEGEPYGKNECWYILEAAPEAEIILGHNLQSRDALFRCAQEKDWETSLRHQKVKPGEFYYIPSGTIHALGPGIVLLEIQQMSDRTYRLYDYDRLGDDGKPRELHVEKAIAVTTIPDEPWTNQPETIIKEGGVMTKLLQVPSFTVIRHEVIGRYTLHDHPVFRLLTVIEGKGEARQGNRVIPLQKGNQFFVPRRAGDYEIAGSVTFVTSEVFLD</sequence>
<dbReference type="GO" id="GO:0005975">
    <property type="term" value="P:carbohydrate metabolic process"/>
    <property type="evidence" value="ECO:0007669"/>
    <property type="project" value="UniProtKB-UniRule"/>
</dbReference>
<keyword evidence="5 7" id="KW-0862">Zinc</keyword>
<feature type="active site" evidence="9">
    <location>
        <position position="190"/>
    </location>
</feature>
<evidence type="ECO:0000256" key="2">
    <source>
        <dbReference type="ARBA" id="ARBA00010772"/>
    </source>
</evidence>
<keyword evidence="4 7" id="KW-0479">Metal-binding</keyword>
<gene>
    <name evidence="12" type="ORF">AS033_10085</name>
</gene>
<dbReference type="Proteomes" id="UP000053797">
    <property type="component" value="Unassembled WGS sequence"/>
</dbReference>
<dbReference type="PANTHER" id="PTHR42742">
    <property type="entry name" value="TRANSCRIPTIONAL REPRESSOR MPRA"/>
    <property type="match status" value="1"/>
</dbReference>
<dbReference type="InterPro" id="IPR011051">
    <property type="entry name" value="RmlC_Cupin_sf"/>
</dbReference>
<keyword evidence="6 7" id="KW-0413">Isomerase</keyword>
<organism evidence="12 13">
    <name type="scientific">Exiguobacterium indicum</name>
    <dbReference type="NCBI Taxonomy" id="296995"/>
    <lineage>
        <taxon>Bacteria</taxon>
        <taxon>Bacillati</taxon>
        <taxon>Bacillota</taxon>
        <taxon>Bacilli</taxon>
        <taxon>Bacillales</taxon>
        <taxon>Bacillales Family XII. Incertae Sedis</taxon>
        <taxon>Exiguobacterium</taxon>
    </lineage>
</organism>
<dbReference type="GO" id="GO:0004476">
    <property type="term" value="F:mannose-6-phosphate isomerase activity"/>
    <property type="evidence" value="ECO:0007669"/>
    <property type="project" value="UniProtKB-UniRule"/>
</dbReference>
<name>A0A0V8GES7_9BACL</name>